<dbReference type="Proteomes" id="UP000491237">
    <property type="component" value="Unassembled WGS sequence"/>
</dbReference>
<gene>
    <name evidence="1" type="ORF">GKC44_11950</name>
</gene>
<evidence type="ECO:0000313" key="1">
    <source>
        <dbReference type="EMBL" id="MSE21930.1"/>
    </source>
</evidence>
<proteinExistence type="predicted"/>
<reference evidence="1 2" key="1">
    <citation type="submission" date="2019-11" db="EMBL/GenBank/DDBJ databases">
        <title>Draft Genome Sequence of Plant Growth-Promoting Rhizosphere-Associated Bacteria.</title>
        <authorList>
            <person name="Vasilyev I.Y."/>
            <person name="Radchenko V."/>
            <person name="Ilnitskaya E.V."/>
        </authorList>
    </citation>
    <scope>NUCLEOTIDE SEQUENCE [LARGE SCALE GENOMIC DNA]</scope>
    <source>
        <strain evidence="1 2">VRA_07sq_f</strain>
    </source>
</reference>
<protein>
    <submittedName>
        <fullName evidence="1">Uncharacterized protein</fullName>
    </submittedName>
</protein>
<dbReference type="EMBL" id="WKKY01000699">
    <property type="protein sequence ID" value="MSE21930.1"/>
    <property type="molecule type" value="Genomic_DNA"/>
</dbReference>
<dbReference type="AlphaFoldDB" id="A0A844EN08"/>
<name>A0A844EN08_9LACO</name>
<sequence>MRSFDYALVKEEEREVFWRYLILKELTTMVIENERGILNRKWVSKLRNVDSKLSLSLDELVQENSNEVNIKGTLGISNASSVATNTGKSSKSTSTYSRSSYFDETDELMMTLVDVMKRTKKRYYLFFDDLDEIKLTSIQKKDGENNIIILAKLLNDFVSALMYVNDKLLDTHNGSRVISTLRKDVW</sequence>
<comment type="caution">
    <text evidence="1">The sequence shown here is derived from an EMBL/GenBank/DDBJ whole genome shotgun (WGS) entry which is preliminary data.</text>
</comment>
<accession>A0A844EN08</accession>
<organism evidence="1 2">
    <name type="scientific">Lentilactobacillus parabuchneri</name>
    <dbReference type="NCBI Taxonomy" id="152331"/>
    <lineage>
        <taxon>Bacteria</taxon>
        <taxon>Bacillati</taxon>
        <taxon>Bacillota</taxon>
        <taxon>Bacilli</taxon>
        <taxon>Lactobacillales</taxon>
        <taxon>Lactobacillaceae</taxon>
        <taxon>Lentilactobacillus</taxon>
    </lineage>
</organism>
<evidence type="ECO:0000313" key="2">
    <source>
        <dbReference type="Proteomes" id="UP000491237"/>
    </source>
</evidence>